<organism evidence="1 2">
    <name type="scientific">Azospirillum picis</name>
    <dbReference type="NCBI Taxonomy" id="488438"/>
    <lineage>
        <taxon>Bacteria</taxon>
        <taxon>Pseudomonadati</taxon>
        <taxon>Pseudomonadota</taxon>
        <taxon>Alphaproteobacteria</taxon>
        <taxon>Rhodospirillales</taxon>
        <taxon>Azospirillaceae</taxon>
        <taxon>Azospirillum</taxon>
    </lineage>
</organism>
<proteinExistence type="predicted"/>
<sequence length="116" mass="12248">MTGHLDKARAAWSGRPPAFVVALAERADRDGLAAAGAAIGYGKATVSLVLSARYGANLDRVEAAVAQRLGVSQPCPVLGAIDDTRCGREQQAAKRNRSLLAGMLRNACRSCPRRME</sequence>
<reference evidence="1 2" key="1">
    <citation type="submission" date="2023-07" db="EMBL/GenBank/DDBJ databases">
        <title>Genomic Encyclopedia of Type Strains, Phase IV (KMG-IV): sequencing the most valuable type-strain genomes for metagenomic binning, comparative biology and taxonomic classification.</title>
        <authorList>
            <person name="Goeker M."/>
        </authorList>
    </citation>
    <scope>NUCLEOTIDE SEQUENCE [LARGE SCALE GENOMIC DNA]</scope>
    <source>
        <strain evidence="1 2">DSM 19922</strain>
    </source>
</reference>
<evidence type="ECO:0000313" key="2">
    <source>
        <dbReference type="Proteomes" id="UP001244552"/>
    </source>
</evidence>
<evidence type="ECO:0008006" key="3">
    <source>
        <dbReference type="Google" id="ProtNLM"/>
    </source>
</evidence>
<comment type="caution">
    <text evidence="1">The sequence shown here is derived from an EMBL/GenBank/DDBJ whole genome shotgun (WGS) entry which is preliminary data.</text>
</comment>
<gene>
    <name evidence="1" type="ORF">QO018_003985</name>
</gene>
<accession>A0ABU0MNQ9</accession>
<dbReference type="Proteomes" id="UP001244552">
    <property type="component" value="Unassembled WGS sequence"/>
</dbReference>
<keyword evidence="2" id="KW-1185">Reference proteome</keyword>
<protein>
    <recommendedName>
        <fullName evidence="3">Transcriptional regulator</fullName>
    </recommendedName>
</protein>
<name>A0ABU0MNQ9_9PROT</name>
<evidence type="ECO:0000313" key="1">
    <source>
        <dbReference type="EMBL" id="MDQ0535107.1"/>
    </source>
</evidence>
<dbReference type="RefSeq" id="WP_209985141.1">
    <property type="nucleotide sequence ID" value="NZ_JAGINO010000016.1"/>
</dbReference>
<dbReference type="EMBL" id="JAUSVU010000016">
    <property type="protein sequence ID" value="MDQ0535107.1"/>
    <property type="molecule type" value="Genomic_DNA"/>
</dbReference>